<reference evidence="11" key="1">
    <citation type="journal article" date="2020" name="Stud. Mycol.">
        <title>101 Dothideomycetes genomes: a test case for predicting lifestyles and emergence of pathogens.</title>
        <authorList>
            <person name="Haridas S."/>
            <person name="Albert R."/>
            <person name="Binder M."/>
            <person name="Bloem J."/>
            <person name="Labutti K."/>
            <person name="Salamov A."/>
            <person name="Andreopoulos B."/>
            <person name="Baker S."/>
            <person name="Barry K."/>
            <person name="Bills G."/>
            <person name="Bluhm B."/>
            <person name="Cannon C."/>
            <person name="Castanera R."/>
            <person name="Culley D."/>
            <person name="Daum C."/>
            <person name="Ezra D."/>
            <person name="Gonzalez J."/>
            <person name="Henrissat B."/>
            <person name="Kuo A."/>
            <person name="Liang C."/>
            <person name="Lipzen A."/>
            <person name="Lutzoni F."/>
            <person name="Magnuson J."/>
            <person name="Mondo S."/>
            <person name="Nolan M."/>
            <person name="Ohm R."/>
            <person name="Pangilinan J."/>
            <person name="Park H.-J."/>
            <person name="Ramirez L."/>
            <person name="Alfaro M."/>
            <person name="Sun H."/>
            <person name="Tritt A."/>
            <person name="Yoshinaga Y."/>
            <person name="Zwiers L.-H."/>
            <person name="Turgeon B."/>
            <person name="Goodwin S."/>
            <person name="Spatafora J."/>
            <person name="Crous P."/>
            <person name="Grigoriev I."/>
        </authorList>
    </citation>
    <scope>NUCLEOTIDE SEQUENCE</scope>
    <source>
        <strain evidence="11">CBS 121410</strain>
    </source>
</reference>
<dbReference type="PROSITE" id="PS01095">
    <property type="entry name" value="GH18_1"/>
    <property type="match status" value="1"/>
</dbReference>
<feature type="non-terminal residue" evidence="11">
    <location>
        <position position="302"/>
    </location>
</feature>
<sequence length="302" mass="32475">GLLSLISYAAPSHQAFDANGTTNMVVYFSQSSGKSASLASTCADPSVDMVVLGFIRSFNGTAGYPTLDMGPTFCPGRRPSNETTAPGLAVCPQLAQQIQGCQDQGKKVMLSIGGSTSNTTFDSNDDGRSARDAAAQLWNLFGEGNAETELRPFGNVTVDGFDIDNEVGSSDNYDVFTSAMRDYFNTASKPMYMSAAPLCQMSNKTISMDTLALVDFIFVRFYNAQKCSLGTRGWTASLQQWYNALPNPASSFPKFYLTGLSFDNGNTGYVSAEDFASAVDFAMRPDLMKFNAAKFGGVTLWD</sequence>
<keyword evidence="7" id="KW-0624">Polysaccharide degradation</keyword>
<evidence type="ECO:0000313" key="11">
    <source>
        <dbReference type="EMBL" id="KAF2090455.1"/>
    </source>
</evidence>
<dbReference type="AlphaFoldDB" id="A0A9P4HWG5"/>
<organism evidence="11 12">
    <name type="scientific">Saccharata proteae CBS 121410</name>
    <dbReference type="NCBI Taxonomy" id="1314787"/>
    <lineage>
        <taxon>Eukaryota</taxon>
        <taxon>Fungi</taxon>
        <taxon>Dikarya</taxon>
        <taxon>Ascomycota</taxon>
        <taxon>Pezizomycotina</taxon>
        <taxon>Dothideomycetes</taxon>
        <taxon>Dothideomycetes incertae sedis</taxon>
        <taxon>Botryosphaeriales</taxon>
        <taxon>Saccharataceae</taxon>
        <taxon>Saccharata</taxon>
    </lineage>
</organism>
<proteinExistence type="inferred from homology"/>
<dbReference type="GO" id="GO:0005576">
    <property type="term" value="C:extracellular region"/>
    <property type="evidence" value="ECO:0007669"/>
    <property type="project" value="TreeGrafter"/>
</dbReference>
<evidence type="ECO:0000256" key="5">
    <source>
        <dbReference type="ARBA" id="ARBA00023277"/>
    </source>
</evidence>
<evidence type="ECO:0000256" key="9">
    <source>
        <dbReference type="RuleBase" id="RU004453"/>
    </source>
</evidence>
<dbReference type="PANTHER" id="PTHR45708">
    <property type="entry name" value="ENDOCHITINASE"/>
    <property type="match status" value="1"/>
</dbReference>
<dbReference type="EMBL" id="ML978713">
    <property type="protein sequence ID" value="KAF2090455.1"/>
    <property type="molecule type" value="Genomic_DNA"/>
</dbReference>
<keyword evidence="4" id="KW-0146">Chitin degradation</keyword>
<dbReference type="PANTHER" id="PTHR45708:SF49">
    <property type="entry name" value="ENDOCHITINASE"/>
    <property type="match status" value="1"/>
</dbReference>
<comment type="catalytic activity">
    <reaction evidence="1">
        <text>Random endo-hydrolysis of N-acetyl-beta-D-glucosaminide (1-&gt;4)-beta-linkages in chitin and chitodextrins.</text>
        <dbReference type="EC" id="3.2.1.14"/>
    </reaction>
</comment>
<feature type="domain" description="GH18" evidence="10">
    <location>
        <begin position="22"/>
        <end position="302"/>
    </location>
</feature>
<keyword evidence="3 8" id="KW-0378">Hydrolase</keyword>
<dbReference type="GO" id="GO:0006032">
    <property type="term" value="P:chitin catabolic process"/>
    <property type="evidence" value="ECO:0007669"/>
    <property type="project" value="UniProtKB-KW"/>
</dbReference>
<keyword evidence="6 8" id="KW-0326">Glycosidase</keyword>
<dbReference type="InterPro" id="IPR001223">
    <property type="entry name" value="Glyco_hydro18_cat"/>
</dbReference>
<dbReference type="InterPro" id="IPR017853">
    <property type="entry name" value="GH"/>
</dbReference>
<dbReference type="GO" id="GO:0008843">
    <property type="term" value="F:endochitinase activity"/>
    <property type="evidence" value="ECO:0007669"/>
    <property type="project" value="UniProtKB-EC"/>
</dbReference>
<keyword evidence="12" id="KW-1185">Reference proteome</keyword>
<dbReference type="EC" id="3.2.1.14" evidence="2"/>
<feature type="non-terminal residue" evidence="11">
    <location>
        <position position="1"/>
    </location>
</feature>
<evidence type="ECO:0000256" key="1">
    <source>
        <dbReference type="ARBA" id="ARBA00000822"/>
    </source>
</evidence>
<evidence type="ECO:0000256" key="4">
    <source>
        <dbReference type="ARBA" id="ARBA00023024"/>
    </source>
</evidence>
<evidence type="ECO:0000313" key="12">
    <source>
        <dbReference type="Proteomes" id="UP000799776"/>
    </source>
</evidence>
<dbReference type="Pfam" id="PF00704">
    <property type="entry name" value="Glyco_hydro_18"/>
    <property type="match status" value="1"/>
</dbReference>
<dbReference type="PROSITE" id="PS51910">
    <property type="entry name" value="GH18_2"/>
    <property type="match status" value="1"/>
</dbReference>
<evidence type="ECO:0000256" key="7">
    <source>
        <dbReference type="ARBA" id="ARBA00023326"/>
    </source>
</evidence>
<accession>A0A9P4HWG5</accession>
<comment type="caution">
    <text evidence="11">The sequence shown here is derived from an EMBL/GenBank/DDBJ whole genome shotgun (WGS) entry which is preliminary data.</text>
</comment>
<dbReference type="SUPFAM" id="SSF51445">
    <property type="entry name" value="(Trans)glycosidases"/>
    <property type="match status" value="1"/>
</dbReference>
<evidence type="ECO:0000259" key="10">
    <source>
        <dbReference type="PROSITE" id="PS51910"/>
    </source>
</evidence>
<evidence type="ECO:0000256" key="3">
    <source>
        <dbReference type="ARBA" id="ARBA00022801"/>
    </source>
</evidence>
<dbReference type="Proteomes" id="UP000799776">
    <property type="component" value="Unassembled WGS sequence"/>
</dbReference>
<dbReference type="GO" id="GO:0000272">
    <property type="term" value="P:polysaccharide catabolic process"/>
    <property type="evidence" value="ECO:0007669"/>
    <property type="project" value="UniProtKB-KW"/>
</dbReference>
<gene>
    <name evidence="11" type="ORF">K490DRAFT_22407</name>
</gene>
<evidence type="ECO:0000256" key="8">
    <source>
        <dbReference type="RuleBase" id="RU000489"/>
    </source>
</evidence>
<evidence type="ECO:0000256" key="2">
    <source>
        <dbReference type="ARBA" id="ARBA00012729"/>
    </source>
</evidence>
<protein>
    <recommendedName>
        <fullName evidence="2">chitinase</fullName>
        <ecNumber evidence="2">3.2.1.14</ecNumber>
    </recommendedName>
</protein>
<evidence type="ECO:0000256" key="6">
    <source>
        <dbReference type="ARBA" id="ARBA00023295"/>
    </source>
</evidence>
<dbReference type="Gene3D" id="3.20.20.80">
    <property type="entry name" value="Glycosidases"/>
    <property type="match status" value="1"/>
</dbReference>
<dbReference type="InterPro" id="IPR050542">
    <property type="entry name" value="Glycosyl_Hydrlase18_Chitinase"/>
</dbReference>
<keyword evidence="5" id="KW-0119">Carbohydrate metabolism</keyword>
<name>A0A9P4HWG5_9PEZI</name>
<dbReference type="InterPro" id="IPR001579">
    <property type="entry name" value="Glyco_hydro_18_chit_AS"/>
</dbReference>
<comment type="similarity">
    <text evidence="9">Belongs to the glycosyl hydrolase 18 family.</text>
</comment>
<dbReference type="OrthoDB" id="6020543at2759"/>